<evidence type="ECO:0000313" key="3">
    <source>
        <dbReference type="Proteomes" id="UP001221898"/>
    </source>
</evidence>
<evidence type="ECO:0000313" key="2">
    <source>
        <dbReference type="EMBL" id="KAJ8411598.1"/>
    </source>
</evidence>
<name>A0AAD7WWJ1_9TELE</name>
<organism evidence="2 3">
    <name type="scientific">Aldrovandia affinis</name>
    <dbReference type="NCBI Taxonomy" id="143900"/>
    <lineage>
        <taxon>Eukaryota</taxon>
        <taxon>Metazoa</taxon>
        <taxon>Chordata</taxon>
        <taxon>Craniata</taxon>
        <taxon>Vertebrata</taxon>
        <taxon>Euteleostomi</taxon>
        <taxon>Actinopterygii</taxon>
        <taxon>Neopterygii</taxon>
        <taxon>Teleostei</taxon>
        <taxon>Notacanthiformes</taxon>
        <taxon>Halosauridae</taxon>
        <taxon>Aldrovandia</taxon>
    </lineage>
</organism>
<dbReference type="EMBL" id="JAINUG010000022">
    <property type="protein sequence ID" value="KAJ8411598.1"/>
    <property type="molecule type" value="Genomic_DNA"/>
</dbReference>
<dbReference type="Proteomes" id="UP001221898">
    <property type="component" value="Unassembled WGS sequence"/>
</dbReference>
<sequence>MNNASWYLPFRLPRQKRSPKGSTMPLLASSTPCDVIGGLTGARGHPKPSFLIPSPHTPPTDGHTVEPPPAICKLLLGLEIHMGKGGGLGKRRWWGQETEQEVPFIFCP</sequence>
<feature type="region of interest" description="Disordered" evidence="1">
    <location>
        <begin position="44"/>
        <end position="66"/>
    </location>
</feature>
<gene>
    <name evidence="2" type="ORF">AAFF_G00164060</name>
</gene>
<evidence type="ECO:0000256" key="1">
    <source>
        <dbReference type="SAM" id="MobiDB-lite"/>
    </source>
</evidence>
<proteinExistence type="predicted"/>
<keyword evidence="3" id="KW-1185">Reference proteome</keyword>
<comment type="caution">
    <text evidence="2">The sequence shown here is derived from an EMBL/GenBank/DDBJ whole genome shotgun (WGS) entry which is preliminary data.</text>
</comment>
<reference evidence="2" key="1">
    <citation type="journal article" date="2023" name="Science">
        <title>Genome structures resolve the early diversification of teleost fishes.</title>
        <authorList>
            <person name="Parey E."/>
            <person name="Louis A."/>
            <person name="Montfort J."/>
            <person name="Bouchez O."/>
            <person name="Roques C."/>
            <person name="Iampietro C."/>
            <person name="Lluch J."/>
            <person name="Castinel A."/>
            <person name="Donnadieu C."/>
            <person name="Desvignes T."/>
            <person name="Floi Bucao C."/>
            <person name="Jouanno E."/>
            <person name="Wen M."/>
            <person name="Mejri S."/>
            <person name="Dirks R."/>
            <person name="Jansen H."/>
            <person name="Henkel C."/>
            <person name="Chen W.J."/>
            <person name="Zahm M."/>
            <person name="Cabau C."/>
            <person name="Klopp C."/>
            <person name="Thompson A.W."/>
            <person name="Robinson-Rechavi M."/>
            <person name="Braasch I."/>
            <person name="Lecointre G."/>
            <person name="Bobe J."/>
            <person name="Postlethwait J.H."/>
            <person name="Berthelot C."/>
            <person name="Roest Crollius H."/>
            <person name="Guiguen Y."/>
        </authorList>
    </citation>
    <scope>NUCLEOTIDE SEQUENCE</scope>
    <source>
        <strain evidence="2">NC1722</strain>
    </source>
</reference>
<dbReference type="AlphaFoldDB" id="A0AAD7WWJ1"/>
<accession>A0AAD7WWJ1</accession>
<protein>
    <submittedName>
        <fullName evidence="2">Uncharacterized protein</fullName>
    </submittedName>
</protein>